<evidence type="ECO:0000313" key="1">
    <source>
        <dbReference type="EMBL" id="KFE64253.1"/>
    </source>
</evidence>
<reference evidence="1 2" key="1">
    <citation type="submission" date="2014-04" db="EMBL/GenBank/DDBJ databases">
        <title>Genome assembly of Hyalangium minutum DSM 14724.</title>
        <authorList>
            <person name="Sharma G."/>
            <person name="Subramanian S."/>
        </authorList>
    </citation>
    <scope>NUCLEOTIDE SEQUENCE [LARGE SCALE GENOMIC DNA]</scope>
    <source>
        <strain evidence="1 2">DSM 14724</strain>
    </source>
</reference>
<keyword evidence="2" id="KW-1185">Reference proteome</keyword>
<protein>
    <submittedName>
        <fullName evidence="1">Uncharacterized protein</fullName>
    </submittedName>
</protein>
<gene>
    <name evidence="1" type="ORF">DB31_2047</name>
</gene>
<name>A0A085W990_9BACT</name>
<sequence>MADDSVLVGIISTRRDSHGGVFESVYPYLQWLKGETPSN</sequence>
<comment type="caution">
    <text evidence="1">The sequence shown here is derived from an EMBL/GenBank/DDBJ whole genome shotgun (WGS) entry which is preliminary data.</text>
</comment>
<evidence type="ECO:0000313" key="2">
    <source>
        <dbReference type="Proteomes" id="UP000028725"/>
    </source>
</evidence>
<accession>A0A085W990</accession>
<proteinExistence type="predicted"/>
<dbReference type="AlphaFoldDB" id="A0A085W990"/>
<dbReference type="EMBL" id="JMCB01000014">
    <property type="protein sequence ID" value="KFE64253.1"/>
    <property type="molecule type" value="Genomic_DNA"/>
</dbReference>
<dbReference type="Proteomes" id="UP000028725">
    <property type="component" value="Unassembled WGS sequence"/>
</dbReference>
<organism evidence="1 2">
    <name type="scientific">Hyalangium minutum</name>
    <dbReference type="NCBI Taxonomy" id="394096"/>
    <lineage>
        <taxon>Bacteria</taxon>
        <taxon>Pseudomonadati</taxon>
        <taxon>Myxococcota</taxon>
        <taxon>Myxococcia</taxon>
        <taxon>Myxococcales</taxon>
        <taxon>Cystobacterineae</taxon>
        <taxon>Archangiaceae</taxon>
        <taxon>Hyalangium</taxon>
    </lineage>
</organism>